<dbReference type="Proteomes" id="UP000609879">
    <property type="component" value="Unassembled WGS sequence"/>
</dbReference>
<sequence>MSYPRGMMRGVKWTHLLPLEPVPPGGSAAPEPRQFTRWPAQPPPADPATVPFQEALHRAHYALEGHEDVVRGWPAEFRRRAALREHLDAVDSGGPPDDTPVRLIPLLAGEGIAWSRADLAWALATAERYGCFDGAAFALPGHIALSLTREELEGFGPALRAVLDEFIDEWDTPRATRKHLAELYGTAIGRLAGRLPLDLLPWSDPFGCYTRERLDRHLDAPEVTAVLRHATTLAKPKPTRAWLRAAAALPADLPARAILGCLVDYDGAVSFLSDDLLRGLAWMVSLNPSDGTTDLLGEAALAAGRAHHEAPGFPYAPQAAVALAEILLTRSGEFPARVLDEMCETVQNRALLSRVRSARLRLAV</sequence>
<name>A0ABQ3YHU6_9ACTN</name>
<evidence type="ECO:0000313" key="2">
    <source>
        <dbReference type="EMBL" id="GID79595.1"/>
    </source>
</evidence>
<organism evidence="2 3">
    <name type="scientific">Paractinoplanes deccanensis</name>
    <dbReference type="NCBI Taxonomy" id="113561"/>
    <lineage>
        <taxon>Bacteria</taxon>
        <taxon>Bacillati</taxon>
        <taxon>Actinomycetota</taxon>
        <taxon>Actinomycetes</taxon>
        <taxon>Micromonosporales</taxon>
        <taxon>Micromonosporaceae</taxon>
        <taxon>Paractinoplanes</taxon>
    </lineage>
</organism>
<accession>A0ABQ3YHU6</accession>
<evidence type="ECO:0000256" key="1">
    <source>
        <dbReference type="SAM" id="MobiDB-lite"/>
    </source>
</evidence>
<proteinExistence type="predicted"/>
<evidence type="ECO:0000313" key="3">
    <source>
        <dbReference type="Proteomes" id="UP000609879"/>
    </source>
</evidence>
<dbReference type="EMBL" id="BOMI01000174">
    <property type="protein sequence ID" value="GID79595.1"/>
    <property type="molecule type" value="Genomic_DNA"/>
</dbReference>
<comment type="caution">
    <text evidence="2">The sequence shown here is derived from an EMBL/GenBank/DDBJ whole genome shotgun (WGS) entry which is preliminary data.</text>
</comment>
<reference evidence="2 3" key="1">
    <citation type="submission" date="2021-01" db="EMBL/GenBank/DDBJ databases">
        <title>Whole genome shotgun sequence of Actinoplanes deccanensis NBRC 13994.</title>
        <authorList>
            <person name="Komaki H."/>
            <person name="Tamura T."/>
        </authorList>
    </citation>
    <scope>NUCLEOTIDE SEQUENCE [LARGE SCALE GENOMIC DNA]</scope>
    <source>
        <strain evidence="2 3">NBRC 13994</strain>
    </source>
</reference>
<feature type="region of interest" description="Disordered" evidence="1">
    <location>
        <begin position="22"/>
        <end position="48"/>
    </location>
</feature>
<gene>
    <name evidence="2" type="ORF">Ade02nite_82360</name>
</gene>
<keyword evidence="3" id="KW-1185">Reference proteome</keyword>
<protein>
    <submittedName>
        <fullName evidence="2">Uncharacterized protein</fullName>
    </submittedName>
</protein>